<dbReference type="STRING" id="56730.IE4872_CH01072"/>
<sequence>MTFFGQLPSSRRQSPASRSPTAGTTILPRSGARHRDHLKSQPRQSDDLKNGRTEIARAQGDRKRAEARVSCLSGRIIWGVIVDERPEIRIAVAAIQRQVDDEA</sequence>
<evidence type="ECO:0000313" key="2">
    <source>
        <dbReference type="EMBL" id="APO66725.1"/>
    </source>
</evidence>
<dbReference type="AlphaFoldDB" id="A0A1L5NFN9"/>
<dbReference type="EMBL" id="CP017101">
    <property type="protein sequence ID" value="APO66725.1"/>
    <property type="molecule type" value="Genomic_DNA"/>
</dbReference>
<name>A0A1L5NFN9_9HYPH</name>
<feature type="compositionally biased region" description="Low complexity" evidence="1">
    <location>
        <begin position="8"/>
        <end position="20"/>
    </location>
</feature>
<feature type="region of interest" description="Disordered" evidence="1">
    <location>
        <begin position="1"/>
        <end position="64"/>
    </location>
</feature>
<reference evidence="2 3" key="1">
    <citation type="submission" date="2016-09" db="EMBL/GenBank/DDBJ databases">
        <title>The complete genome sequences of Rhizobium gallicum, symbiovars gallicum and phaseoli, symbionts associated to common bean (Phaseolus vulgaris).</title>
        <authorList>
            <person name="Bustos P."/>
            <person name="Santamaria R.I."/>
            <person name="Perez-Carrascal O.M."/>
            <person name="Juarez S."/>
            <person name="Lozano L."/>
            <person name="Martinez-Flores I."/>
            <person name="Martinez-Romero E."/>
            <person name="Cevallos M."/>
            <person name="Romero D."/>
            <person name="Davila G."/>
            <person name="Gonzalez V."/>
        </authorList>
    </citation>
    <scope>NUCLEOTIDE SEQUENCE [LARGE SCALE GENOMIC DNA]</scope>
    <source>
        <strain evidence="2 3">IE4872</strain>
    </source>
</reference>
<protein>
    <submittedName>
        <fullName evidence="2">Uncharacterized protein</fullName>
    </submittedName>
</protein>
<accession>A0A1L5NFN9</accession>
<evidence type="ECO:0000256" key="1">
    <source>
        <dbReference type="SAM" id="MobiDB-lite"/>
    </source>
</evidence>
<proteinExistence type="predicted"/>
<feature type="compositionally biased region" description="Basic and acidic residues" evidence="1">
    <location>
        <begin position="44"/>
        <end position="64"/>
    </location>
</feature>
<gene>
    <name evidence="2" type="ORF">IE4872_CH01072</name>
</gene>
<organism evidence="2 3">
    <name type="scientific">Rhizobium gallicum</name>
    <dbReference type="NCBI Taxonomy" id="56730"/>
    <lineage>
        <taxon>Bacteria</taxon>
        <taxon>Pseudomonadati</taxon>
        <taxon>Pseudomonadota</taxon>
        <taxon>Alphaproteobacteria</taxon>
        <taxon>Hyphomicrobiales</taxon>
        <taxon>Rhizobiaceae</taxon>
        <taxon>Rhizobium/Agrobacterium group</taxon>
        <taxon>Rhizobium</taxon>
    </lineage>
</organism>
<dbReference type="Proteomes" id="UP000184749">
    <property type="component" value="Chromosome"/>
</dbReference>
<evidence type="ECO:0000313" key="3">
    <source>
        <dbReference type="Proteomes" id="UP000184749"/>
    </source>
</evidence>